<keyword evidence="1" id="KW-0472">Membrane</keyword>
<evidence type="ECO:0000256" key="1">
    <source>
        <dbReference type="SAM" id="Phobius"/>
    </source>
</evidence>
<evidence type="ECO:0000313" key="2">
    <source>
        <dbReference type="EMBL" id="MDA0176440.1"/>
    </source>
</evidence>
<feature type="transmembrane region" description="Helical" evidence="1">
    <location>
        <begin position="12"/>
        <end position="38"/>
    </location>
</feature>
<protein>
    <submittedName>
        <fullName evidence="2">CCC motif membrane protein</fullName>
    </submittedName>
</protein>
<keyword evidence="1" id="KW-0812">Transmembrane</keyword>
<keyword evidence="3" id="KW-1185">Reference proteome</keyword>
<comment type="caution">
    <text evidence="2">The sequence shown here is derived from an EMBL/GenBank/DDBJ whole genome shotgun (WGS) entry which is preliminary data.</text>
</comment>
<dbReference type="RefSeq" id="WP_106688526.1">
    <property type="nucleotide sequence ID" value="NZ_CAXQEU010000159.1"/>
</dbReference>
<evidence type="ECO:0000313" key="3">
    <source>
        <dbReference type="Proteomes" id="UP001149142"/>
    </source>
</evidence>
<reference evidence="2" key="1">
    <citation type="submission" date="2022-11" db="EMBL/GenBank/DDBJ databases">
        <title>Refractory cell wall polysaccharides provide important carbon source for microbial heterotrophs in the hadal ocean.</title>
        <authorList>
            <person name="Zhu X."/>
        </authorList>
    </citation>
    <scope>NUCLEOTIDE SEQUENCE</scope>
    <source>
        <strain evidence="2">MTRN7</strain>
    </source>
</reference>
<gene>
    <name evidence="2" type="ORF">OOZ35_02920</name>
</gene>
<keyword evidence="1" id="KW-1133">Transmembrane helix</keyword>
<sequence>MKKRLNPTLVYILSIVGLLCCCFGGLGFLLSGSAYLVANNSLKDAELNPDNYETGQSEYNQMKTAKTVALIITIINIFYLLLTIYRIYTVGWDELLEQSRQMMEQYQQAQQSAE</sequence>
<dbReference type="EMBL" id="JAPFGC010000002">
    <property type="protein sequence ID" value="MDA0176440.1"/>
    <property type="molecule type" value="Genomic_DNA"/>
</dbReference>
<proteinExistence type="predicted"/>
<dbReference type="Proteomes" id="UP001149142">
    <property type="component" value="Unassembled WGS sequence"/>
</dbReference>
<accession>A0ABT4RY48</accession>
<dbReference type="NCBIfam" id="NF040945">
    <property type="entry name" value="CCC_membrane"/>
    <property type="match status" value="1"/>
</dbReference>
<organism evidence="2 3">
    <name type="scientific">Mesoflavibacter profundi</name>
    <dbReference type="NCBI Taxonomy" id="2708110"/>
    <lineage>
        <taxon>Bacteria</taxon>
        <taxon>Pseudomonadati</taxon>
        <taxon>Bacteroidota</taxon>
        <taxon>Flavobacteriia</taxon>
        <taxon>Flavobacteriales</taxon>
        <taxon>Flavobacteriaceae</taxon>
        <taxon>Mesoflavibacter</taxon>
    </lineage>
</organism>
<feature type="transmembrane region" description="Helical" evidence="1">
    <location>
        <begin position="68"/>
        <end position="88"/>
    </location>
</feature>
<name>A0ABT4RY48_9FLAO</name>